<sequence>MLPSSSCCPWGFDEGLAWAFRRVSMVYGCGGEVPQPMKAANMKGFVDVSAISDESVGGKKKKKMNNDRLKGQQYKYLCE</sequence>
<dbReference type="EnsemblMetazoa" id="PPA46221.1">
    <property type="protein sequence ID" value="PPA46221.1"/>
    <property type="gene ID" value="WBGene00284590"/>
</dbReference>
<keyword evidence="2" id="KW-1185">Reference proteome</keyword>
<reference evidence="1" key="2">
    <citation type="submission" date="2022-06" db="UniProtKB">
        <authorList>
            <consortium name="EnsemblMetazoa"/>
        </authorList>
    </citation>
    <scope>IDENTIFICATION</scope>
    <source>
        <strain evidence="1">PS312</strain>
    </source>
</reference>
<accession>A0A2A6CUU6</accession>
<name>A0A2A6CUU6_PRIPA</name>
<evidence type="ECO:0000313" key="2">
    <source>
        <dbReference type="Proteomes" id="UP000005239"/>
    </source>
</evidence>
<dbReference type="AlphaFoldDB" id="A0A2A6CUU6"/>
<accession>A0A8R1V474</accession>
<protein>
    <submittedName>
        <fullName evidence="1">Uncharacterized protein</fullName>
    </submittedName>
</protein>
<organism evidence="1 2">
    <name type="scientific">Pristionchus pacificus</name>
    <name type="common">Parasitic nematode worm</name>
    <dbReference type="NCBI Taxonomy" id="54126"/>
    <lineage>
        <taxon>Eukaryota</taxon>
        <taxon>Metazoa</taxon>
        <taxon>Ecdysozoa</taxon>
        <taxon>Nematoda</taxon>
        <taxon>Chromadorea</taxon>
        <taxon>Rhabditida</taxon>
        <taxon>Rhabditina</taxon>
        <taxon>Diplogasteromorpha</taxon>
        <taxon>Diplogasteroidea</taxon>
        <taxon>Neodiplogasteridae</taxon>
        <taxon>Pristionchus</taxon>
    </lineage>
</organism>
<evidence type="ECO:0000313" key="1">
    <source>
        <dbReference type="EnsemblMetazoa" id="PPA46221.1"/>
    </source>
</evidence>
<dbReference type="Proteomes" id="UP000005239">
    <property type="component" value="Unassembled WGS sequence"/>
</dbReference>
<reference evidence="2" key="1">
    <citation type="journal article" date="2008" name="Nat. Genet.">
        <title>The Pristionchus pacificus genome provides a unique perspective on nematode lifestyle and parasitism.</title>
        <authorList>
            <person name="Dieterich C."/>
            <person name="Clifton S.W."/>
            <person name="Schuster L.N."/>
            <person name="Chinwalla A."/>
            <person name="Delehaunty K."/>
            <person name="Dinkelacker I."/>
            <person name="Fulton L."/>
            <person name="Fulton R."/>
            <person name="Godfrey J."/>
            <person name="Minx P."/>
            <person name="Mitreva M."/>
            <person name="Roeseler W."/>
            <person name="Tian H."/>
            <person name="Witte H."/>
            <person name="Yang S.P."/>
            <person name="Wilson R.K."/>
            <person name="Sommer R.J."/>
        </authorList>
    </citation>
    <scope>NUCLEOTIDE SEQUENCE [LARGE SCALE GENOMIC DNA]</scope>
    <source>
        <strain evidence="2">PS312</strain>
    </source>
</reference>
<gene>
    <name evidence="1" type="primary">WBGene00284590</name>
</gene>
<proteinExistence type="predicted"/>